<dbReference type="SUPFAM" id="SSF53092">
    <property type="entry name" value="Creatinase/prolidase N-terminal domain"/>
    <property type="match status" value="1"/>
</dbReference>
<sequence length="368" mass="41047">MSVYVQRMKKAQAILDESGWEAVIVSSPANFFYFTGTWLDSHERLQAVLIPRTGSPWIVVHEMSREEITPLEGVQLRFWKDGEPTVQILAGLLPEQGVISIDSQWPSGKLIELMSIRSRLSFIKDTPVTGALRLRKDAAEMDRLRKSGEIADRVMGKMISFIKPGMTEKEVARELKRLFQGEGVEQLSFQPIIGTGANGAIPHHQSDETRLAEGDMVVIDMGGIKDHYCSDMTRTIVLGEPAEEMVRVYEIVRKAQDEAVKAIKPGVPMRIIDQTARAIISEAGYGEFFTHRTGHGIGIEVHEEPYLTPNNEQLLEEGMVVSVEPGIYLSGKFGVRIEDIVVVTADGAERLNHFPRELLRGGTPISRE</sequence>
<evidence type="ECO:0000256" key="2">
    <source>
        <dbReference type="ARBA" id="ARBA00022801"/>
    </source>
</evidence>
<keyword evidence="2" id="KW-0378">Hydrolase</keyword>
<dbReference type="Gene3D" id="3.40.350.10">
    <property type="entry name" value="Creatinase/prolidase N-terminal domain"/>
    <property type="match status" value="1"/>
</dbReference>
<dbReference type="InterPro" id="IPR036005">
    <property type="entry name" value="Creatinase/aminopeptidase-like"/>
</dbReference>
<feature type="domain" description="Peptidase M24" evidence="4">
    <location>
        <begin position="143"/>
        <end position="345"/>
    </location>
</feature>
<feature type="domain" description="Creatinase N-terminal" evidence="5">
    <location>
        <begin position="7"/>
        <end position="133"/>
    </location>
</feature>
<dbReference type="GO" id="GO:0004177">
    <property type="term" value="F:aminopeptidase activity"/>
    <property type="evidence" value="ECO:0007669"/>
    <property type="project" value="UniProtKB-KW"/>
</dbReference>
<comment type="caution">
    <text evidence="6">The sequence shown here is derived from an EMBL/GenBank/DDBJ whole genome shotgun (WGS) entry which is preliminary data.</text>
</comment>
<dbReference type="AlphaFoldDB" id="A0A3M8CKK2"/>
<dbReference type="SUPFAM" id="SSF55920">
    <property type="entry name" value="Creatinase/aminopeptidase"/>
    <property type="match status" value="1"/>
</dbReference>
<name>A0A3M8CKK2_9BACL</name>
<dbReference type="Proteomes" id="UP000281915">
    <property type="component" value="Unassembled WGS sequence"/>
</dbReference>
<gene>
    <name evidence="6" type="ORF">EDM58_17865</name>
</gene>
<dbReference type="GO" id="GO:0046872">
    <property type="term" value="F:metal ion binding"/>
    <property type="evidence" value="ECO:0007669"/>
    <property type="project" value="UniProtKB-KW"/>
</dbReference>
<dbReference type="InterPro" id="IPR000587">
    <property type="entry name" value="Creatinase_N"/>
</dbReference>
<dbReference type="PROSITE" id="PS00491">
    <property type="entry name" value="PROLINE_PEPTIDASE"/>
    <property type="match status" value="1"/>
</dbReference>
<dbReference type="PANTHER" id="PTHR46112:SF2">
    <property type="entry name" value="XAA-PRO AMINOPEPTIDASE P-RELATED"/>
    <property type="match status" value="1"/>
</dbReference>
<dbReference type="Pfam" id="PF01321">
    <property type="entry name" value="Creatinase_N"/>
    <property type="match status" value="1"/>
</dbReference>
<dbReference type="Gene3D" id="3.90.230.10">
    <property type="entry name" value="Creatinase/methionine aminopeptidase superfamily"/>
    <property type="match status" value="1"/>
</dbReference>
<dbReference type="RefSeq" id="WP_122914532.1">
    <property type="nucleotide sequence ID" value="NZ_RHHT01000039.1"/>
</dbReference>
<proteinExistence type="inferred from homology"/>
<evidence type="ECO:0000259" key="5">
    <source>
        <dbReference type="Pfam" id="PF01321"/>
    </source>
</evidence>
<keyword evidence="6" id="KW-0645">Protease</keyword>
<keyword evidence="1 3" id="KW-0479">Metal-binding</keyword>
<evidence type="ECO:0000259" key="4">
    <source>
        <dbReference type="Pfam" id="PF00557"/>
    </source>
</evidence>
<dbReference type="CDD" id="cd01092">
    <property type="entry name" value="APP-like"/>
    <property type="match status" value="1"/>
</dbReference>
<evidence type="ECO:0000313" key="6">
    <source>
        <dbReference type="EMBL" id="RNB76240.1"/>
    </source>
</evidence>
<protein>
    <submittedName>
        <fullName evidence="6">Aminopeptidase P family protein</fullName>
    </submittedName>
</protein>
<organism evidence="6 7">
    <name type="scientific">Brevibacillus panacihumi</name>
    <dbReference type="NCBI Taxonomy" id="497735"/>
    <lineage>
        <taxon>Bacteria</taxon>
        <taxon>Bacillati</taxon>
        <taxon>Bacillota</taxon>
        <taxon>Bacilli</taxon>
        <taxon>Bacillales</taxon>
        <taxon>Paenibacillaceae</taxon>
        <taxon>Brevibacillus</taxon>
    </lineage>
</organism>
<evidence type="ECO:0000256" key="3">
    <source>
        <dbReference type="RuleBase" id="RU000590"/>
    </source>
</evidence>
<evidence type="ECO:0000313" key="7">
    <source>
        <dbReference type="Proteomes" id="UP000281915"/>
    </source>
</evidence>
<dbReference type="Pfam" id="PF00557">
    <property type="entry name" value="Peptidase_M24"/>
    <property type="match status" value="1"/>
</dbReference>
<dbReference type="InterPro" id="IPR050659">
    <property type="entry name" value="Peptidase_M24B"/>
</dbReference>
<reference evidence="6 7" key="1">
    <citation type="submission" date="2018-10" db="EMBL/GenBank/DDBJ databases">
        <title>Phylogenomics of Brevibacillus.</title>
        <authorList>
            <person name="Dunlap C."/>
        </authorList>
    </citation>
    <scope>NUCLEOTIDE SEQUENCE [LARGE SCALE GENOMIC DNA]</scope>
    <source>
        <strain evidence="6 7">JCM 15085</strain>
    </source>
</reference>
<keyword evidence="6" id="KW-0031">Aminopeptidase</keyword>
<comment type="similarity">
    <text evidence="3">Belongs to the peptidase M24B family.</text>
</comment>
<evidence type="ECO:0000256" key="1">
    <source>
        <dbReference type="ARBA" id="ARBA00022723"/>
    </source>
</evidence>
<dbReference type="InterPro" id="IPR001131">
    <property type="entry name" value="Peptidase_M24B_aminopep-P_CS"/>
</dbReference>
<accession>A0A3M8CKK2</accession>
<dbReference type="EMBL" id="RHHT01000039">
    <property type="protein sequence ID" value="RNB76240.1"/>
    <property type="molecule type" value="Genomic_DNA"/>
</dbReference>
<dbReference type="PANTHER" id="PTHR46112">
    <property type="entry name" value="AMINOPEPTIDASE"/>
    <property type="match status" value="1"/>
</dbReference>
<dbReference type="InterPro" id="IPR029149">
    <property type="entry name" value="Creatin/AminoP/Spt16_N"/>
</dbReference>
<dbReference type="InterPro" id="IPR000994">
    <property type="entry name" value="Pept_M24"/>
</dbReference>